<dbReference type="EMBL" id="BBWV01000001">
    <property type="protein sequence ID" value="GAO41769.1"/>
    <property type="molecule type" value="Genomic_DNA"/>
</dbReference>
<sequence length="139" mass="15871">MKFDYNFTISSSQGLDKTPESITVRITNTETSPLRLSNLIFRFYVDDEGFYAISPGDRFLEKDLTLESQQSFLKTISIDTMYFSGYVDQKTISAIEMRQKLKGSKVVSIQASVSDLRRLANPLESSSLTWSNVVRFDKK</sequence>
<comment type="caution">
    <text evidence="1">The sequence shown here is derived from an EMBL/GenBank/DDBJ whole genome shotgun (WGS) entry which is preliminary data.</text>
</comment>
<organism evidence="1 2">
    <name type="scientific">Flavihumibacter petaseus NBRC 106054</name>
    <dbReference type="NCBI Taxonomy" id="1220578"/>
    <lineage>
        <taxon>Bacteria</taxon>
        <taxon>Pseudomonadati</taxon>
        <taxon>Bacteroidota</taxon>
        <taxon>Chitinophagia</taxon>
        <taxon>Chitinophagales</taxon>
        <taxon>Chitinophagaceae</taxon>
        <taxon>Flavihumibacter</taxon>
    </lineage>
</organism>
<evidence type="ECO:0000313" key="1">
    <source>
        <dbReference type="EMBL" id="GAO41769.1"/>
    </source>
</evidence>
<evidence type="ECO:0000313" key="2">
    <source>
        <dbReference type="Proteomes" id="UP000033121"/>
    </source>
</evidence>
<proteinExistence type="predicted"/>
<accession>A0A0E9MVZ8</accession>
<name>A0A0E9MVZ8_9BACT</name>
<dbReference type="AlphaFoldDB" id="A0A0E9MVZ8"/>
<protein>
    <submittedName>
        <fullName evidence="1">Uncharacterized protein</fullName>
    </submittedName>
</protein>
<gene>
    <name evidence="1" type="ORF">FPE01S_01_07830</name>
</gene>
<dbReference type="Proteomes" id="UP000033121">
    <property type="component" value="Unassembled WGS sequence"/>
</dbReference>
<reference evidence="1 2" key="1">
    <citation type="submission" date="2015-04" db="EMBL/GenBank/DDBJ databases">
        <title>Whole genome shotgun sequence of Flavihumibacter petaseus NBRC 106054.</title>
        <authorList>
            <person name="Miyazawa S."/>
            <person name="Hosoyama A."/>
            <person name="Hashimoto M."/>
            <person name="Noguchi M."/>
            <person name="Tsuchikane K."/>
            <person name="Ohji S."/>
            <person name="Yamazoe A."/>
            <person name="Ichikawa N."/>
            <person name="Kimura A."/>
            <person name="Fujita N."/>
        </authorList>
    </citation>
    <scope>NUCLEOTIDE SEQUENCE [LARGE SCALE GENOMIC DNA]</scope>
    <source>
        <strain evidence="1 2">NBRC 106054</strain>
    </source>
</reference>
<keyword evidence="2" id="KW-1185">Reference proteome</keyword>
<dbReference type="STRING" id="1220578.FPE01S_01_07830"/>